<dbReference type="EMBL" id="CP073084">
    <property type="protein sequence ID" value="QUE54347.1"/>
    <property type="molecule type" value="Genomic_DNA"/>
</dbReference>
<evidence type="ECO:0000313" key="2">
    <source>
        <dbReference type="EMBL" id="QUE54347.1"/>
    </source>
</evidence>
<protein>
    <submittedName>
        <fullName evidence="2">Uncharacterized protein</fullName>
    </submittedName>
</protein>
<accession>A0ABX7YLM6</accession>
<evidence type="ECO:0000256" key="1">
    <source>
        <dbReference type="SAM" id="MobiDB-lite"/>
    </source>
</evidence>
<dbReference type="Proteomes" id="UP000677616">
    <property type="component" value="Chromosome"/>
</dbReference>
<reference evidence="2 3" key="1">
    <citation type="submission" date="2021-04" db="EMBL/GenBank/DDBJ databases">
        <title>Complete genome sequence of a novel Streptococcus species.</title>
        <authorList>
            <person name="Teng J.L.L."/>
        </authorList>
    </citation>
    <scope>NUCLEOTIDE SEQUENCE [LARGE SCALE GENOMIC DNA]</scope>
    <source>
        <strain evidence="2 3">HKU75</strain>
    </source>
</reference>
<feature type="region of interest" description="Disordered" evidence="1">
    <location>
        <begin position="18"/>
        <end position="52"/>
    </location>
</feature>
<keyword evidence="3" id="KW-1185">Reference proteome</keyword>
<proteinExistence type="predicted"/>
<dbReference type="RefSeq" id="WP_212570886.1">
    <property type="nucleotide sequence ID" value="NZ_CP073084.1"/>
</dbReference>
<sequence length="52" mass="5446">MSAKRNELPEMERISLMARDGLQAPTDTDSGASEGGFGSRIMTDADSGASVQ</sequence>
<name>A0ABX7YLM6_9STRE</name>
<gene>
    <name evidence="2" type="ORF">INT76_00165</name>
</gene>
<organism evidence="2 3">
    <name type="scientific">Streptococcus oriscaviae</name>
    <dbReference type="NCBI Taxonomy" id="2781599"/>
    <lineage>
        <taxon>Bacteria</taxon>
        <taxon>Bacillati</taxon>
        <taxon>Bacillota</taxon>
        <taxon>Bacilli</taxon>
        <taxon>Lactobacillales</taxon>
        <taxon>Streptococcaceae</taxon>
        <taxon>Streptococcus</taxon>
    </lineage>
</organism>
<evidence type="ECO:0000313" key="3">
    <source>
        <dbReference type="Proteomes" id="UP000677616"/>
    </source>
</evidence>